<organism evidence="2 3">
    <name type="scientific">Eumeta variegata</name>
    <name type="common">Bagworm moth</name>
    <name type="synonym">Eumeta japonica</name>
    <dbReference type="NCBI Taxonomy" id="151549"/>
    <lineage>
        <taxon>Eukaryota</taxon>
        <taxon>Metazoa</taxon>
        <taxon>Ecdysozoa</taxon>
        <taxon>Arthropoda</taxon>
        <taxon>Hexapoda</taxon>
        <taxon>Insecta</taxon>
        <taxon>Pterygota</taxon>
        <taxon>Neoptera</taxon>
        <taxon>Endopterygota</taxon>
        <taxon>Lepidoptera</taxon>
        <taxon>Glossata</taxon>
        <taxon>Ditrysia</taxon>
        <taxon>Tineoidea</taxon>
        <taxon>Psychidae</taxon>
        <taxon>Oiketicinae</taxon>
        <taxon>Eumeta</taxon>
    </lineage>
</organism>
<reference evidence="2 3" key="1">
    <citation type="journal article" date="2019" name="Commun. Biol.">
        <title>The bagworm genome reveals a unique fibroin gene that provides high tensile strength.</title>
        <authorList>
            <person name="Kono N."/>
            <person name="Nakamura H."/>
            <person name="Ohtoshi R."/>
            <person name="Tomita M."/>
            <person name="Numata K."/>
            <person name="Arakawa K."/>
        </authorList>
    </citation>
    <scope>NUCLEOTIDE SEQUENCE [LARGE SCALE GENOMIC DNA]</scope>
</reference>
<proteinExistence type="predicted"/>
<gene>
    <name evidence="2" type="ORF">EVAR_61605_1</name>
</gene>
<dbReference type="OrthoDB" id="10066767at2759"/>
<accession>A0A4C1SDU8</accession>
<feature type="compositionally biased region" description="Polar residues" evidence="1">
    <location>
        <begin position="61"/>
        <end position="75"/>
    </location>
</feature>
<feature type="region of interest" description="Disordered" evidence="1">
    <location>
        <begin position="44"/>
        <end position="75"/>
    </location>
</feature>
<dbReference type="AlphaFoldDB" id="A0A4C1SDU8"/>
<protein>
    <submittedName>
        <fullName evidence="2">Uncharacterized protein</fullName>
    </submittedName>
</protein>
<evidence type="ECO:0000313" key="2">
    <source>
        <dbReference type="EMBL" id="GBP00353.1"/>
    </source>
</evidence>
<dbReference type="EMBL" id="BGZK01003352">
    <property type="protein sequence ID" value="GBP00353.1"/>
    <property type="molecule type" value="Genomic_DNA"/>
</dbReference>
<name>A0A4C1SDU8_EUMVA</name>
<evidence type="ECO:0000256" key="1">
    <source>
        <dbReference type="SAM" id="MobiDB-lite"/>
    </source>
</evidence>
<comment type="caution">
    <text evidence="2">The sequence shown here is derived from an EMBL/GenBank/DDBJ whole genome shotgun (WGS) entry which is preliminary data.</text>
</comment>
<evidence type="ECO:0000313" key="3">
    <source>
        <dbReference type="Proteomes" id="UP000299102"/>
    </source>
</evidence>
<dbReference type="Proteomes" id="UP000299102">
    <property type="component" value="Unassembled WGS sequence"/>
</dbReference>
<keyword evidence="3" id="KW-1185">Reference proteome</keyword>
<sequence length="158" mass="17469">MLLWLLGADEKDMDDVIENENTFQLSEMDELGKRTVILRENELAPEPSTTSIPPPQPAACNETNGASPHNADSSMSESTLTDTIIFAIMSASMEKSRVIFELSKALADLPTFNETVSEWIAFRAVYIDTSGLFRYAQNIADLKSASPLAVKREKLVKL</sequence>